<protein>
    <recommendedName>
        <fullName evidence="3">Bacteriophage lambda, GpH, tail tape measure, C-terminal</fullName>
    </recommendedName>
</protein>
<accession>A0A6J5RF75</accession>
<name>A0A6J5RF75_9CAUD</name>
<proteinExistence type="predicted"/>
<evidence type="ECO:0008006" key="3">
    <source>
        <dbReference type="Google" id="ProtNLM"/>
    </source>
</evidence>
<dbReference type="EMBL" id="LR796448">
    <property type="protein sequence ID" value="CAB4145410.1"/>
    <property type="molecule type" value="Genomic_DNA"/>
</dbReference>
<sequence>MAGIPKVKITFDADFAELKRGVKGATDEVEGFGSRVGDFAKKAGAAFAIAGAAAAAYAGKLLVDGVKAAIEDEAAQVRLATSLENVAGATKNQIAQVEDQILKTSLLTGVTDEQLRPSLDRLLRSTKDVEEAQKLQNLALDIAAGSGKSLEAVSNALGKAYEGNTGALGKLGVGISAAELKTMSFDQVTAKLSQTFEGQATKQAETFSGKMQRLSVAFDEAKETVGSFVLDAITPLVSNIVNNIIPAVQNFASNLGETLGPQFAQIAAFIRDELFPALQTWWTFLIDEIIPAILAVVKPVLEGLFNAFDIVRKAVKDNSAELQPFFDFLKKIWEFVKTYLAPIIGETLKFALEAIANLIANLIGGFAKLTNFISDAYNMIKKFVEYVKANPVVKGISTVIDNVFGGGKAAGGFVNSSKTYLVGEKGPELFTPSGSGNIIPNNKLSGGGTTINLTVNGAIDAEGTARTIVDILNRSSARGTLGAAKLVSG</sequence>
<dbReference type="EMBL" id="LR797161">
    <property type="protein sequence ID" value="CAB4191085.1"/>
    <property type="molecule type" value="Genomic_DNA"/>
</dbReference>
<reference evidence="2" key="1">
    <citation type="submission" date="2020-05" db="EMBL/GenBank/DDBJ databases">
        <authorList>
            <person name="Chiriac C."/>
            <person name="Salcher M."/>
            <person name="Ghai R."/>
            <person name="Kavagutti S V."/>
        </authorList>
    </citation>
    <scope>NUCLEOTIDE SEQUENCE</scope>
</reference>
<evidence type="ECO:0000313" key="1">
    <source>
        <dbReference type="EMBL" id="CAB4145410.1"/>
    </source>
</evidence>
<organism evidence="2">
    <name type="scientific">uncultured Caudovirales phage</name>
    <dbReference type="NCBI Taxonomy" id="2100421"/>
    <lineage>
        <taxon>Viruses</taxon>
        <taxon>Duplodnaviria</taxon>
        <taxon>Heunggongvirae</taxon>
        <taxon>Uroviricota</taxon>
        <taxon>Caudoviricetes</taxon>
        <taxon>Peduoviridae</taxon>
        <taxon>Maltschvirus</taxon>
        <taxon>Maltschvirus maltsch</taxon>
    </lineage>
</organism>
<evidence type="ECO:0000313" key="2">
    <source>
        <dbReference type="EMBL" id="CAB4191085.1"/>
    </source>
</evidence>
<gene>
    <name evidence="2" type="ORF">UFOVP1220_7</name>
    <name evidence="1" type="ORF">UFOVP490_6</name>
</gene>